<dbReference type="GO" id="GO:0016747">
    <property type="term" value="F:acyltransferase activity, transferring groups other than amino-acyl groups"/>
    <property type="evidence" value="ECO:0007669"/>
    <property type="project" value="InterPro"/>
</dbReference>
<dbReference type="RefSeq" id="WP_164534339.1">
    <property type="nucleotide sequence ID" value="NZ_JAALFG010000002.1"/>
</dbReference>
<keyword evidence="5" id="KW-1185">Reference proteome</keyword>
<evidence type="ECO:0000313" key="5">
    <source>
        <dbReference type="Proteomes" id="UP000474802"/>
    </source>
</evidence>
<dbReference type="PANTHER" id="PTHR43877">
    <property type="entry name" value="AMINOALKYLPHOSPHONATE N-ACETYLTRANSFERASE-RELATED-RELATED"/>
    <property type="match status" value="1"/>
</dbReference>
<evidence type="ECO:0000313" key="4">
    <source>
        <dbReference type="EMBL" id="NGP18104.1"/>
    </source>
</evidence>
<feature type="domain" description="N-acetyltransferase" evidence="3">
    <location>
        <begin position="23"/>
        <end position="152"/>
    </location>
</feature>
<organism evidence="4 5">
    <name type="scientific">Devosia aurantiaca</name>
    <dbReference type="NCBI Taxonomy" id="2714858"/>
    <lineage>
        <taxon>Bacteria</taxon>
        <taxon>Pseudomonadati</taxon>
        <taxon>Pseudomonadota</taxon>
        <taxon>Alphaproteobacteria</taxon>
        <taxon>Hyphomicrobiales</taxon>
        <taxon>Devosiaceae</taxon>
        <taxon>Devosia</taxon>
    </lineage>
</organism>
<evidence type="ECO:0000256" key="2">
    <source>
        <dbReference type="ARBA" id="ARBA00023315"/>
    </source>
</evidence>
<dbReference type="Pfam" id="PF00583">
    <property type="entry name" value="Acetyltransf_1"/>
    <property type="match status" value="1"/>
</dbReference>
<gene>
    <name evidence="4" type="ORF">G5575_10920</name>
</gene>
<sequence>MSAIRMRKMLDGPLPAPTAPSGISLQPFPKSDPLRLHELLVSAYAQGGGSVGDFDHWFEPLVTDAEFDPELMLIAVDATGNPLGLAHCWTSGFLKDLVVHPDYRNRKIGSWLLYQAFATIKMRGLDQLDLKVLADNIAARRFYARHGMVEVA</sequence>
<dbReference type="CDD" id="cd04301">
    <property type="entry name" value="NAT_SF"/>
    <property type="match status" value="1"/>
</dbReference>
<dbReference type="PANTHER" id="PTHR43877:SF1">
    <property type="entry name" value="ACETYLTRANSFERASE"/>
    <property type="match status" value="1"/>
</dbReference>
<dbReference type="Gene3D" id="3.40.630.30">
    <property type="match status" value="1"/>
</dbReference>
<dbReference type="SUPFAM" id="SSF55729">
    <property type="entry name" value="Acyl-CoA N-acyltransferases (Nat)"/>
    <property type="match status" value="1"/>
</dbReference>
<dbReference type="AlphaFoldDB" id="A0A6M1SN36"/>
<accession>A0A6M1SN36</accession>
<dbReference type="InterPro" id="IPR016181">
    <property type="entry name" value="Acyl_CoA_acyltransferase"/>
</dbReference>
<dbReference type="InterPro" id="IPR000182">
    <property type="entry name" value="GNAT_dom"/>
</dbReference>
<dbReference type="PROSITE" id="PS51186">
    <property type="entry name" value="GNAT"/>
    <property type="match status" value="1"/>
</dbReference>
<dbReference type="Proteomes" id="UP000474802">
    <property type="component" value="Unassembled WGS sequence"/>
</dbReference>
<comment type="caution">
    <text evidence="4">The sequence shown here is derived from an EMBL/GenBank/DDBJ whole genome shotgun (WGS) entry which is preliminary data.</text>
</comment>
<dbReference type="EMBL" id="JAALFG010000002">
    <property type="protein sequence ID" value="NGP18104.1"/>
    <property type="molecule type" value="Genomic_DNA"/>
</dbReference>
<reference evidence="4 5" key="1">
    <citation type="submission" date="2020-02" db="EMBL/GenBank/DDBJ databases">
        <authorList>
            <person name="Khan S.A."/>
            <person name="Jeon C.O."/>
            <person name="Chun B.H."/>
        </authorList>
    </citation>
    <scope>NUCLEOTIDE SEQUENCE [LARGE SCALE GENOMIC DNA]</scope>
    <source>
        <strain evidence="4 5">H239</strain>
    </source>
</reference>
<evidence type="ECO:0000256" key="1">
    <source>
        <dbReference type="ARBA" id="ARBA00022679"/>
    </source>
</evidence>
<name>A0A6M1SN36_9HYPH</name>
<keyword evidence="2" id="KW-0012">Acyltransferase</keyword>
<dbReference type="InterPro" id="IPR050832">
    <property type="entry name" value="Bact_Acetyltransf"/>
</dbReference>
<reference evidence="4 5" key="2">
    <citation type="submission" date="2020-03" db="EMBL/GenBank/DDBJ databases">
        <title>Devosia chinhatensis sp. nov., isolated from a hexachlorocyclohexane (HCH) dump site in India.</title>
        <authorList>
            <person name="Kumar M."/>
            <person name="Lal R."/>
        </authorList>
    </citation>
    <scope>NUCLEOTIDE SEQUENCE [LARGE SCALE GENOMIC DNA]</scope>
    <source>
        <strain evidence="4 5">H239</strain>
    </source>
</reference>
<protein>
    <submittedName>
        <fullName evidence="4">GNAT family N-acetyltransferase</fullName>
    </submittedName>
</protein>
<proteinExistence type="predicted"/>
<keyword evidence="1 4" id="KW-0808">Transferase</keyword>
<evidence type="ECO:0000259" key="3">
    <source>
        <dbReference type="PROSITE" id="PS51186"/>
    </source>
</evidence>